<accession>A0A1E3A3X9</accession>
<proteinExistence type="predicted"/>
<evidence type="ECO:0000313" key="2">
    <source>
        <dbReference type="Proteomes" id="UP000094067"/>
    </source>
</evidence>
<evidence type="ECO:0000313" key="1">
    <source>
        <dbReference type="EMBL" id="ODM03177.1"/>
    </source>
</evidence>
<protein>
    <recommendedName>
        <fullName evidence="3">MerR family transcriptional regulator</fullName>
    </recommendedName>
</protein>
<dbReference type="Proteomes" id="UP000094067">
    <property type="component" value="Unassembled WGS sequence"/>
</dbReference>
<dbReference type="AlphaFoldDB" id="A0A1E3A3X9"/>
<gene>
    <name evidence="1" type="ORF">BEI61_03971</name>
</gene>
<comment type="caution">
    <text evidence="1">The sequence shown here is derived from an EMBL/GenBank/DDBJ whole genome shotgun (WGS) entry which is preliminary data.</text>
</comment>
<reference evidence="1 2" key="1">
    <citation type="submission" date="2016-07" db="EMBL/GenBank/DDBJ databases">
        <title>Characterization of isolates of Eisenbergiella tayi derived from blood cultures, using whole genome sequencing.</title>
        <authorList>
            <person name="Burdz T."/>
            <person name="Wiebe D."/>
            <person name="Huynh C."/>
            <person name="Bernard K."/>
        </authorList>
    </citation>
    <scope>NUCLEOTIDE SEQUENCE [LARGE SCALE GENOMIC DNA]</scope>
    <source>
        <strain evidence="1 2">NML 110608</strain>
    </source>
</reference>
<sequence>MKGQVESERVPMKQAAKELGVAQETVRYYMMIGRWDDLGDVIPPNDRSTRYRFIIYRSRLDKHLGRERKTDAVGREH</sequence>
<evidence type="ECO:0008006" key="3">
    <source>
        <dbReference type="Google" id="ProtNLM"/>
    </source>
</evidence>
<name>A0A1E3A3X9_9FIRM</name>
<dbReference type="EMBL" id="MCGH01000003">
    <property type="protein sequence ID" value="ODM03177.1"/>
    <property type="molecule type" value="Genomic_DNA"/>
</dbReference>
<organism evidence="1 2">
    <name type="scientific">Eisenbergiella tayi</name>
    <dbReference type="NCBI Taxonomy" id="1432052"/>
    <lineage>
        <taxon>Bacteria</taxon>
        <taxon>Bacillati</taxon>
        <taxon>Bacillota</taxon>
        <taxon>Clostridia</taxon>
        <taxon>Lachnospirales</taxon>
        <taxon>Lachnospiraceae</taxon>
        <taxon>Eisenbergiella</taxon>
    </lineage>
</organism>